<gene>
    <name evidence="2" type="ORF">DPMN_061712</name>
</gene>
<proteinExistence type="predicted"/>
<evidence type="ECO:0000313" key="3">
    <source>
        <dbReference type="Proteomes" id="UP000828390"/>
    </source>
</evidence>
<dbReference type="Proteomes" id="UP000828390">
    <property type="component" value="Unassembled WGS sequence"/>
</dbReference>
<keyword evidence="3" id="KW-1185">Reference proteome</keyword>
<evidence type="ECO:0000313" key="2">
    <source>
        <dbReference type="EMBL" id="KAH3718887.1"/>
    </source>
</evidence>
<dbReference type="EMBL" id="JAIWYP010000013">
    <property type="protein sequence ID" value="KAH3718887.1"/>
    <property type="molecule type" value="Genomic_DNA"/>
</dbReference>
<reference evidence="2" key="1">
    <citation type="journal article" date="2019" name="bioRxiv">
        <title>The Genome of the Zebra Mussel, Dreissena polymorpha: A Resource for Invasive Species Research.</title>
        <authorList>
            <person name="McCartney M.A."/>
            <person name="Auch B."/>
            <person name="Kono T."/>
            <person name="Mallez S."/>
            <person name="Zhang Y."/>
            <person name="Obille A."/>
            <person name="Becker A."/>
            <person name="Abrahante J.E."/>
            <person name="Garbe J."/>
            <person name="Badalamenti J.P."/>
            <person name="Herman A."/>
            <person name="Mangelson H."/>
            <person name="Liachko I."/>
            <person name="Sullivan S."/>
            <person name="Sone E.D."/>
            <person name="Koren S."/>
            <person name="Silverstein K.A.T."/>
            <person name="Beckman K.B."/>
            <person name="Gohl D.M."/>
        </authorList>
    </citation>
    <scope>NUCLEOTIDE SEQUENCE</scope>
    <source>
        <strain evidence="2">Duluth1</strain>
        <tissue evidence="2">Whole animal</tissue>
    </source>
</reference>
<accession>A0A9D4C7H8</accession>
<comment type="caution">
    <text evidence="2">The sequence shown here is derived from an EMBL/GenBank/DDBJ whole genome shotgun (WGS) entry which is preliminary data.</text>
</comment>
<feature type="region of interest" description="Disordered" evidence="1">
    <location>
        <begin position="22"/>
        <end position="53"/>
    </location>
</feature>
<organism evidence="2 3">
    <name type="scientific">Dreissena polymorpha</name>
    <name type="common">Zebra mussel</name>
    <name type="synonym">Mytilus polymorpha</name>
    <dbReference type="NCBI Taxonomy" id="45954"/>
    <lineage>
        <taxon>Eukaryota</taxon>
        <taxon>Metazoa</taxon>
        <taxon>Spiralia</taxon>
        <taxon>Lophotrochozoa</taxon>
        <taxon>Mollusca</taxon>
        <taxon>Bivalvia</taxon>
        <taxon>Autobranchia</taxon>
        <taxon>Heteroconchia</taxon>
        <taxon>Euheterodonta</taxon>
        <taxon>Imparidentia</taxon>
        <taxon>Neoheterodontei</taxon>
        <taxon>Myida</taxon>
        <taxon>Dreissenoidea</taxon>
        <taxon>Dreissenidae</taxon>
        <taxon>Dreissena</taxon>
    </lineage>
</organism>
<dbReference type="AlphaFoldDB" id="A0A9D4C7H8"/>
<feature type="compositionally biased region" description="Acidic residues" evidence="1">
    <location>
        <begin position="22"/>
        <end position="43"/>
    </location>
</feature>
<sequence>MGIQPFFRIRKALSFKLLLEPSTDELQDDAEEEDEEEEEEEDISPLGETTLSRSGPICRSLFVSPFPFSSGRSRFRQPVPVLVRPFPFFVRPFPFSSGRSRFCQAVPVLVRPFPFLSLAVFPVVTKNKVLRC</sequence>
<evidence type="ECO:0000256" key="1">
    <source>
        <dbReference type="SAM" id="MobiDB-lite"/>
    </source>
</evidence>
<reference evidence="2" key="2">
    <citation type="submission" date="2020-11" db="EMBL/GenBank/DDBJ databases">
        <authorList>
            <person name="McCartney M.A."/>
            <person name="Auch B."/>
            <person name="Kono T."/>
            <person name="Mallez S."/>
            <person name="Becker A."/>
            <person name="Gohl D.M."/>
            <person name="Silverstein K.A.T."/>
            <person name="Koren S."/>
            <person name="Bechman K.B."/>
            <person name="Herman A."/>
            <person name="Abrahante J.E."/>
            <person name="Garbe J."/>
        </authorList>
    </citation>
    <scope>NUCLEOTIDE SEQUENCE</scope>
    <source>
        <strain evidence="2">Duluth1</strain>
        <tissue evidence="2">Whole animal</tissue>
    </source>
</reference>
<protein>
    <submittedName>
        <fullName evidence="2">Uncharacterized protein</fullName>
    </submittedName>
</protein>
<name>A0A9D4C7H8_DREPO</name>